<reference evidence="6 7" key="1">
    <citation type="journal article" date="2019" name="Nat. Microbiol.">
        <title>Mediterranean grassland soil C-N compound turnover is dependent on rainfall and depth, and is mediated by genomically divergent microorganisms.</title>
        <authorList>
            <person name="Diamond S."/>
            <person name="Andeer P.F."/>
            <person name="Li Z."/>
            <person name="Crits-Christoph A."/>
            <person name="Burstein D."/>
            <person name="Anantharaman K."/>
            <person name="Lane K.R."/>
            <person name="Thomas B.C."/>
            <person name="Pan C."/>
            <person name="Northen T.R."/>
            <person name="Banfield J.F."/>
        </authorList>
    </citation>
    <scope>NUCLEOTIDE SEQUENCE [LARGE SCALE GENOMIC DNA]</scope>
    <source>
        <strain evidence="6">NP_7</strain>
    </source>
</reference>
<dbReference type="GO" id="GO:0015808">
    <property type="term" value="P:L-alanine transport"/>
    <property type="evidence" value="ECO:0007669"/>
    <property type="project" value="TreeGrafter"/>
</dbReference>
<dbReference type="PANTHER" id="PTHR45772">
    <property type="entry name" value="CONSERVED COMPONENT OF ABC TRANSPORTER FOR NATURAL AMINO ACIDS-RELATED"/>
    <property type="match status" value="1"/>
</dbReference>
<keyword evidence="1" id="KW-0813">Transport</keyword>
<dbReference type="GO" id="GO:0005524">
    <property type="term" value="F:ATP binding"/>
    <property type="evidence" value="ECO:0007669"/>
    <property type="project" value="UniProtKB-KW"/>
</dbReference>
<keyword evidence="3 6" id="KW-0067">ATP-binding</keyword>
<dbReference type="InterPro" id="IPR003593">
    <property type="entry name" value="AAA+_ATPase"/>
</dbReference>
<name>A0A537JH66_9BACT</name>
<dbReference type="PROSITE" id="PS50893">
    <property type="entry name" value="ABC_TRANSPORTER_2"/>
    <property type="match status" value="1"/>
</dbReference>
<evidence type="ECO:0000256" key="1">
    <source>
        <dbReference type="ARBA" id="ARBA00022448"/>
    </source>
</evidence>
<dbReference type="GO" id="GO:1903805">
    <property type="term" value="P:L-valine import across plasma membrane"/>
    <property type="evidence" value="ECO:0007669"/>
    <property type="project" value="TreeGrafter"/>
</dbReference>
<dbReference type="GO" id="GO:0016887">
    <property type="term" value="F:ATP hydrolysis activity"/>
    <property type="evidence" value="ECO:0007669"/>
    <property type="project" value="InterPro"/>
</dbReference>
<dbReference type="InterPro" id="IPR003439">
    <property type="entry name" value="ABC_transporter-like_ATP-bd"/>
</dbReference>
<evidence type="ECO:0000256" key="2">
    <source>
        <dbReference type="ARBA" id="ARBA00022741"/>
    </source>
</evidence>
<dbReference type="Gene3D" id="3.40.50.300">
    <property type="entry name" value="P-loop containing nucleotide triphosphate hydrolases"/>
    <property type="match status" value="1"/>
</dbReference>
<dbReference type="GO" id="GO:0015188">
    <property type="term" value="F:L-isoleucine transmembrane transporter activity"/>
    <property type="evidence" value="ECO:0007669"/>
    <property type="project" value="TreeGrafter"/>
</dbReference>
<evidence type="ECO:0000256" key="3">
    <source>
        <dbReference type="ARBA" id="ARBA00022840"/>
    </source>
</evidence>
<dbReference type="GO" id="GO:0005886">
    <property type="term" value="C:plasma membrane"/>
    <property type="evidence" value="ECO:0007669"/>
    <property type="project" value="TreeGrafter"/>
</dbReference>
<feature type="domain" description="ABC transporter" evidence="5">
    <location>
        <begin position="66"/>
        <end position="301"/>
    </location>
</feature>
<gene>
    <name evidence="6" type="ORF">E6H04_04125</name>
</gene>
<organism evidence="6 7">
    <name type="scientific">Candidatus Segetimicrobium genomatis</name>
    <dbReference type="NCBI Taxonomy" id="2569760"/>
    <lineage>
        <taxon>Bacteria</taxon>
        <taxon>Bacillati</taxon>
        <taxon>Candidatus Sysuimicrobiota</taxon>
        <taxon>Candidatus Sysuimicrobiia</taxon>
        <taxon>Candidatus Sysuimicrobiales</taxon>
        <taxon>Candidatus Segetimicrobiaceae</taxon>
        <taxon>Candidatus Segetimicrobium</taxon>
    </lineage>
</organism>
<dbReference type="EMBL" id="VBAO01000107">
    <property type="protein sequence ID" value="TMI82820.1"/>
    <property type="molecule type" value="Genomic_DNA"/>
</dbReference>
<sequence>MRWPRRACRRSSGRCGSGRTGPGSSPRCSSSGRRGNRSWCGRRTLGPVAWCIPRPAGVTASPGPLLDVQGLAKAFGGLHAVDDLSFAVREREILGLLGPNGSGKTTVFNLIAGALPPDGGQIFFSGRPITRCAPSLRASLGIARTFQLVRTLLNLRALDNVVVARLYGHEPAPSVRQARSEALKVLELVGLDGKATHPAARLTLAERKKLEIACALATRPRLLLLDEPAAGLNLEEVNALFALFSRIRAGGMTLIIVEHNIRAVRALCDRVVVLNSGKKIAEGTPAHALRFPGVEALNGKHERR</sequence>
<comment type="caution">
    <text evidence="6">The sequence shown here is derived from an EMBL/GenBank/DDBJ whole genome shotgun (WGS) entry which is preliminary data.</text>
</comment>
<dbReference type="Proteomes" id="UP000320048">
    <property type="component" value="Unassembled WGS sequence"/>
</dbReference>
<evidence type="ECO:0000259" key="5">
    <source>
        <dbReference type="PROSITE" id="PS50893"/>
    </source>
</evidence>
<dbReference type="SUPFAM" id="SSF52540">
    <property type="entry name" value="P-loop containing nucleoside triphosphate hydrolases"/>
    <property type="match status" value="1"/>
</dbReference>
<dbReference type="GO" id="GO:0042941">
    <property type="term" value="P:D-alanine transmembrane transport"/>
    <property type="evidence" value="ECO:0007669"/>
    <property type="project" value="TreeGrafter"/>
</dbReference>
<dbReference type="PANTHER" id="PTHR45772:SF7">
    <property type="entry name" value="AMINO ACID ABC TRANSPORTER ATP-BINDING PROTEIN"/>
    <property type="match status" value="1"/>
</dbReference>
<keyword evidence="2" id="KW-0547">Nucleotide-binding</keyword>
<dbReference type="InterPro" id="IPR027417">
    <property type="entry name" value="P-loop_NTPase"/>
</dbReference>
<dbReference type="GO" id="GO:1903806">
    <property type="term" value="P:L-isoleucine import across plasma membrane"/>
    <property type="evidence" value="ECO:0007669"/>
    <property type="project" value="TreeGrafter"/>
</dbReference>
<feature type="compositionally biased region" description="Low complexity" evidence="4">
    <location>
        <begin position="22"/>
        <end position="37"/>
    </location>
</feature>
<dbReference type="SMART" id="SM00382">
    <property type="entry name" value="AAA"/>
    <property type="match status" value="1"/>
</dbReference>
<dbReference type="CDD" id="cd03219">
    <property type="entry name" value="ABC_Mj1267_LivG_branched"/>
    <property type="match status" value="1"/>
</dbReference>
<dbReference type="AlphaFoldDB" id="A0A537JH66"/>
<dbReference type="InterPro" id="IPR051120">
    <property type="entry name" value="ABC_AA/LPS_Transport"/>
</dbReference>
<feature type="region of interest" description="Disordered" evidence="4">
    <location>
        <begin position="11"/>
        <end position="37"/>
    </location>
</feature>
<evidence type="ECO:0000313" key="7">
    <source>
        <dbReference type="Proteomes" id="UP000320048"/>
    </source>
</evidence>
<dbReference type="Pfam" id="PF00005">
    <property type="entry name" value="ABC_tran"/>
    <property type="match status" value="1"/>
</dbReference>
<dbReference type="GO" id="GO:0015192">
    <property type="term" value="F:L-phenylalanine transmembrane transporter activity"/>
    <property type="evidence" value="ECO:0007669"/>
    <property type="project" value="TreeGrafter"/>
</dbReference>
<dbReference type="GO" id="GO:0005304">
    <property type="term" value="F:L-valine transmembrane transporter activity"/>
    <property type="evidence" value="ECO:0007669"/>
    <property type="project" value="TreeGrafter"/>
</dbReference>
<protein>
    <submittedName>
        <fullName evidence="6">ABC transporter ATP-binding protein</fullName>
    </submittedName>
</protein>
<feature type="non-terminal residue" evidence="6">
    <location>
        <position position="304"/>
    </location>
</feature>
<accession>A0A537JH66</accession>
<proteinExistence type="predicted"/>
<evidence type="ECO:0000313" key="6">
    <source>
        <dbReference type="EMBL" id="TMI82820.1"/>
    </source>
</evidence>
<evidence type="ECO:0000256" key="4">
    <source>
        <dbReference type="SAM" id="MobiDB-lite"/>
    </source>
</evidence>